<accession>A0A0C9VVK4</accession>
<proteinExistence type="predicted"/>
<dbReference type="InterPro" id="IPR010730">
    <property type="entry name" value="HET"/>
</dbReference>
<feature type="compositionally biased region" description="Polar residues" evidence="1">
    <location>
        <begin position="722"/>
        <end position="743"/>
    </location>
</feature>
<dbReference type="HOGENOM" id="CLU_002639_2_8_1"/>
<evidence type="ECO:0000313" key="4">
    <source>
        <dbReference type="Proteomes" id="UP000054279"/>
    </source>
</evidence>
<keyword evidence="4" id="KW-1185">Reference proteome</keyword>
<evidence type="ECO:0000259" key="2">
    <source>
        <dbReference type="Pfam" id="PF06985"/>
    </source>
</evidence>
<dbReference type="AlphaFoldDB" id="A0A0C9VVK4"/>
<feature type="compositionally biased region" description="Basic and acidic residues" evidence="1">
    <location>
        <begin position="652"/>
        <end position="665"/>
    </location>
</feature>
<dbReference type="PANTHER" id="PTHR33112:SF16">
    <property type="entry name" value="HETEROKARYON INCOMPATIBILITY DOMAIN-CONTAINING PROTEIN"/>
    <property type="match status" value="1"/>
</dbReference>
<protein>
    <submittedName>
        <fullName evidence="3">Unplaced genomic scaffold SPHSTscaffold_53, whole genome shotgun sequence</fullName>
    </submittedName>
</protein>
<dbReference type="OrthoDB" id="5125733at2759"/>
<sequence length="839" mass="93863">MAPASCRVCKLFQPFRHHQAFDDPIHYYRNYRRRALAEFIDSRKAGCRGCGMVLDAIESYEPGWVGSHAADGGVKMTIYTSMFWVKLYDGSRKHTVGEFTLFQSQDDPAAPLLTKPFYSSRGIVRNSASDLALERAFAWLANCVENHRCVAPQSNYMPRRLLDIRLSMDMEPSSSSSHKDELRLVEELSELAPYATLSYCWGSDLTGIMRTLRENKDVHRRGIAVNSLPKTVQDAVLVCRGLGLHYLWVDALCIIQDDKEDWQREALQMRSVYSNSHVTIAAHAAVSCKDGFLGEQDFGRLSWQREFWTDCGPKPRNKMYVRVGKPPEWPGESNPSPLMTRGWTLQEGILPHRLLHYMGTEMAWECDVRHFCECGHVDGLGPEERVQMVKTLVRRGKYTMTERQNLALDGWMDLVERYSKRNLTYESDKLIAIAGLAEYVGDIVSNPNSDAGTHIKGNFLPIDSIYIAGLFRAHLPRQLLWVTMYDVNDIRSSVVSSTDRRPSPCCAPTWSWASTDTHIEYPGCLQYSEVSLVTIHSSGTFSLPCAEGQSFEAVETQDLVIEGLVTPVMLITAERPYKKEYEFTLEEVTDMLRGRASIVRPRGGRTYEVACDKLRDIELKLGDAAYNCWVNGSEIVSSGSDISSNDSGAEYSEDRVNSDTSEGKDSASSPGGSSGEDSGDGSNDNSDRTSDGSSDGISDGDRDYGSEGKSLSSNISRRSISDANLESASASDTSSIPKSNYNHSESDSLHSSSSRTRWCKKCEVKPDQWAEQRFCCLQVAKYHNSGLPTSLFFLVLERSNRVPDSWERIAIGMTEVDEELDSPGLALFEGGEMKRIRIV</sequence>
<reference evidence="3 4" key="1">
    <citation type="submission" date="2014-06" db="EMBL/GenBank/DDBJ databases">
        <title>Evolutionary Origins and Diversification of the Mycorrhizal Mutualists.</title>
        <authorList>
            <consortium name="DOE Joint Genome Institute"/>
            <consortium name="Mycorrhizal Genomics Consortium"/>
            <person name="Kohler A."/>
            <person name="Kuo A."/>
            <person name="Nagy L.G."/>
            <person name="Floudas D."/>
            <person name="Copeland A."/>
            <person name="Barry K.W."/>
            <person name="Cichocki N."/>
            <person name="Veneault-Fourrey C."/>
            <person name="LaButti K."/>
            <person name="Lindquist E.A."/>
            <person name="Lipzen A."/>
            <person name="Lundell T."/>
            <person name="Morin E."/>
            <person name="Murat C."/>
            <person name="Riley R."/>
            <person name="Ohm R."/>
            <person name="Sun H."/>
            <person name="Tunlid A."/>
            <person name="Henrissat B."/>
            <person name="Grigoriev I.V."/>
            <person name="Hibbett D.S."/>
            <person name="Martin F."/>
        </authorList>
    </citation>
    <scope>NUCLEOTIDE SEQUENCE [LARGE SCALE GENOMIC DNA]</scope>
    <source>
        <strain evidence="3 4">SS14</strain>
    </source>
</reference>
<dbReference type="Pfam" id="PF06985">
    <property type="entry name" value="HET"/>
    <property type="match status" value="1"/>
</dbReference>
<organism evidence="3 4">
    <name type="scientific">Sphaerobolus stellatus (strain SS14)</name>
    <dbReference type="NCBI Taxonomy" id="990650"/>
    <lineage>
        <taxon>Eukaryota</taxon>
        <taxon>Fungi</taxon>
        <taxon>Dikarya</taxon>
        <taxon>Basidiomycota</taxon>
        <taxon>Agaricomycotina</taxon>
        <taxon>Agaricomycetes</taxon>
        <taxon>Phallomycetidae</taxon>
        <taxon>Geastrales</taxon>
        <taxon>Sphaerobolaceae</taxon>
        <taxon>Sphaerobolus</taxon>
    </lineage>
</organism>
<feature type="domain" description="Heterokaryon incompatibility" evidence="2">
    <location>
        <begin position="194"/>
        <end position="347"/>
    </location>
</feature>
<dbReference type="Proteomes" id="UP000054279">
    <property type="component" value="Unassembled WGS sequence"/>
</dbReference>
<feature type="region of interest" description="Disordered" evidence="1">
    <location>
        <begin position="638"/>
        <end position="752"/>
    </location>
</feature>
<dbReference type="EMBL" id="KN837128">
    <property type="protein sequence ID" value="KIJ42695.1"/>
    <property type="molecule type" value="Genomic_DNA"/>
</dbReference>
<evidence type="ECO:0000313" key="3">
    <source>
        <dbReference type="EMBL" id="KIJ42695.1"/>
    </source>
</evidence>
<evidence type="ECO:0000256" key="1">
    <source>
        <dbReference type="SAM" id="MobiDB-lite"/>
    </source>
</evidence>
<dbReference type="PANTHER" id="PTHR33112">
    <property type="entry name" value="DOMAIN PROTEIN, PUTATIVE-RELATED"/>
    <property type="match status" value="1"/>
</dbReference>
<feature type="compositionally biased region" description="Low complexity" evidence="1">
    <location>
        <begin position="638"/>
        <end position="648"/>
    </location>
</feature>
<name>A0A0C9VVK4_SPHS4</name>
<gene>
    <name evidence="3" type="ORF">M422DRAFT_254136</name>
</gene>